<gene>
    <name evidence="1" type="ORF">SAMN06296036_114167</name>
</gene>
<keyword evidence="1" id="KW-0418">Kinase</keyword>
<dbReference type="AlphaFoldDB" id="A0A1Y6CE38"/>
<reference evidence="2" key="1">
    <citation type="submission" date="2017-04" db="EMBL/GenBank/DDBJ databases">
        <authorList>
            <person name="Varghese N."/>
            <person name="Submissions S."/>
        </authorList>
    </citation>
    <scope>NUCLEOTIDE SEQUENCE [LARGE SCALE GENOMIC DNA]</scope>
    <source>
        <strain evidence="2">RKEM611</strain>
    </source>
</reference>
<evidence type="ECO:0000313" key="2">
    <source>
        <dbReference type="Proteomes" id="UP000192907"/>
    </source>
</evidence>
<organism evidence="1 2">
    <name type="scientific">Pseudobacteriovorax antillogorgiicola</name>
    <dbReference type="NCBI Taxonomy" id="1513793"/>
    <lineage>
        <taxon>Bacteria</taxon>
        <taxon>Pseudomonadati</taxon>
        <taxon>Bdellovibrionota</taxon>
        <taxon>Oligoflexia</taxon>
        <taxon>Oligoflexales</taxon>
        <taxon>Pseudobacteriovoracaceae</taxon>
        <taxon>Pseudobacteriovorax</taxon>
    </lineage>
</organism>
<dbReference type="Gene3D" id="3.40.50.300">
    <property type="entry name" value="P-loop containing nucleotide triphosphate hydrolases"/>
    <property type="match status" value="1"/>
</dbReference>
<dbReference type="Pfam" id="PF13238">
    <property type="entry name" value="AAA_18"/>
    <property type="match status" value="1"/>
</dbReference>
<proteinExistence type="predicted"/>
<dbReference type="GO" id="GO:0016301">
    <property type="term" value="F:kinase activity"/>
    <property type="evidence" value="ECO:0007669"/>
    <property type="project" value="UniProtKB-KW"/>
</dbReference>
<dbReference type="InterPro" id="IPR027417">
    <property type="entry name" value="P-loop_NTPase"/>
</dbReference>
<dbReference type="SUPFAM" id="SSF52540">
    <property type="entry name" value="P-loop containing nucleoside triphosphate hydrolases"/>
    <property type="match status" value="1"/>
</dbReference>
<dbReference type="RefSeq" id="WP_132321299.1">
    <property type="nucleotide sequence ID" value="NZ_FWZT01000014.1"/>
</dbReference>
<keyword evidence="1" id="KW-0808">Transferase</keyword>
<keyword evidence="2" id="KW-1185">Reference proteome</keyword>
<dbReference type="EMBL" id="FWZT01000014">
    <property type="protein sequence ID" value="SMF47923.1"/>
    <property type="molecule type" value="Genomic_DNA"/>
</dbReference>
<accession>A0A1Y6CE38</accession>
<dbReference type="Proteomes" id="UP000192907">
    <property type="component" value="Unassembled WGS sequence"/>
</dbReference>
<name>A0A1Y6CE38_9BACT</name>
<evidence type="ECO:0000313" key="1">
    <source>
        <dbReference type="EMBL" id="SMF47923.1"/>
    </source>
</evidence>
<dbReference type="STRING" id="1513793.SAMN06296036_114167"/>
<dbReference type="OrthoDB" id="9799092at2"/>
<protein>
    <submittedName>
        <fullName evidence="1">Adenylate kinase</fullName>
    </submittedName>
</protein>
<sequence length="164" mass="18901">MNKKLITINGTSLAGKSTVCRELLKQTKSSAWLDGDWCWMINPFHVTEENKRMVDRNVSFLLRSYLFNSAIETVFLSWILDKDEIFDNILGPLKGMDFEDHRFTLLAPPETIRERAKLRGGCSAEWIEQTIRRQESYLKLSSIKIDGNQSPAKIVSEITAYLKK</sequence>